<evidence type="ECO:0000256" key="2">
    <source>
        <dbReference type="ARBA" id="ARBA00004736"/>
    </source>
</evidence>
<dbReference type="Pfam" id="PF01081">
    <property type="entry name" value="Aldolase"/>
    <property type="match status" value="1"/>
</dbReference>
<comment type="catalytic activity">
    <reaction evidence="1">
        <text>2-dehydro-3-deoxy-6-phospho-D-gluconate = D-glyceraldehyde 3-phosphate + pyruvate</text>
        <dbReference type="Rhea" id="RHEA:17089"/>
        <dbReference type="ChEBI" id="CHEBI:15361"/>
        <dbReference type="ChEBI" id="CHEBI:57569"/>
        <dbReference type="ChEBI" id="CHEBI:59776"/>
        <dbReference type="EC" id="4.1.2.14"/>
    </reaction>
</comment>
<dbReference type="CDD" id="cd00452">
    <property type="entry name" value="KDPG_aldolase"/>
    <property type="match status" value="1"/>
</dbReference>
<dbReference type="InterPro" id="IPR013785">
    <property type="entry name" value="Aldolase_TIM"/>
</dbReference>
<sequence length="208" mass="21579">MSVRTTLAIAPVIPVLTIEKVEHAVPLAKALAAGGLRVLEVTLRTPACLPAIEAMRKSVPEAVVGVGTITRAEDFVSSANAGAQFGVSPGLTAELAAAAKKAPFPLLPGIMTPSELIAGLGWGFDTFKLFPAQQAGGVNMLKALNGPFPDIVFCPTGGITRATAPDFLDLPNVACIGGSWVAPADKVRAGDWKGIEELARDAAEMRRR</sequence>
<reference evidence="9 10" key="1">
    <citation type="submission" date="2020-08" db="EMBL/GenBank/DDBJ databases">
        <title>Genomic Encyclopedia of Type Strains, Phase IV (KMG-IV): sequencing the most valuable type-strain genomes for metagenomic binning, comparative biology and taxonomic classification.</title>
        <authorList>
            <person name="Goeker M."/>
        </authorList>
    </citation>
    <scope>NUCLEOTIDE SEQUENCE [LARGE SCALE GENOMIC DNA]</scope>
    <source>
        <strain evidence="9 10">DSM 26723</strain>
    </source>
</reference>
<keyword evidence="6 9" id="KW-0456">Lyase</keyword>
<dbReference type="PROSITE" id="PS00160">
    <property type="entry name" value="ALDOLASE_KDPG_KHG_2"/>
    <property type="match status" value="1"/>
</dbReference>
<evidence type="ECO:0000256" key="5">
    <source>
        <dbReference type="ARBA" id="ARBA00013063"/>
    </source>
</evidence>
<dbReference type="RefSeq" id="WP_184334487.1">
    <property type="nucleotide sequence ID" value="NZ_JACHHZ010000005.1"/>
</dbReference>
<comment type="caution">
    <text evidence="9">The sequence shown here is derived from an EMBL/GenBank/DDBJ whole genome shotgun (WGS) entry which is preliminary data.</text>
</comment>
<organism evidence="9 10">
    <name type="scientific">Povalibacter uvarum</name>
    <dbReference type="NCBI Taxonomy" id="732238"/>
    <lineage>
        <taxon>Bacteria</taxon>
        <taxon>Pseudomonadati</taxon>
        <taxon>Pseudomonadota</taxon>
        <taxon>Gammaproteobacteria</taxon>
        <taxon>Steroidobacterales</taxon>
        <taxon>Steroidobacteraceae</taxon>
        <taxon>Povalibacter</taxon>
    </lineage>
</organism>
<evidence type="ECO:0000256" key="3">
    <source>
        <dbReference type="ARBA" id="ARBA00006906"/>
    </source>
</evidence>
<proteinExistence type="inferred from homology"/>
<comment type="similarity">
    <text evidence="3">Belongs to the KHG/KDPG aldolase family.</text>
</comment>
<protein>
    <recommendedName>
        <fullName evidence="5">2-dehydro-3-deoxy-phosphogluconate aldolase</fullName>
        <ecNumber evidence="5">4.1.2.14</ecNumber>
    </recommendedName>
</protein>
<name>A0A841HSS7_9GAMM</name>
<dbReference type="PANTHER" id="PTHR30246:SF1">
    <property type="entry name" value="2-DEHYDRO-3-DEOXY-6-PHOSPHOGALACTONATE ALDOLASE-RELATED"/>
    <property type="match status" value="1"/>
</dbReference>
<dbReference type="InterPro" id="IPR000887">
    <property type="entry name" value="Aldlse_KDPG_KHG"/>
</dbReference>
<dbReference type="Proteomes" id="UP000588068">
    <property type="component" value="Unassembled WGS sequence"/>
</dbReference>
<keyword evidence="7" id="KW-0704">Schiff base</keyword>
<comment type="subunit">
    <text evidence="4">Homotrimer.</text>
</comment>
<dbReference type="InterPro" id="IPR031338">
    <property type="entry name" value="KDPG/KHG_AS_2"/>
</dbReference>
<dbReference type="PROSITE" id="PS00159">
    <property type="entry name" value="ALDOLASE_KDPG_KHG_1"/>
    <property type="match status" value="1"/>
</dbReference>
<evidence type="ECO:0000313" key="9">
    <source>
        <dbReference type="EMBL" id="MBB6095078.1"/>
    </source>
</evidence>
<dbReference type="EC" id="4.1.2.14" evidence="5"/>
<dbReference type="SUPFAM" id="SSF51569">
    <property type="entry name" value="Aldolase"/>
    <property type="match status" value="1"/>
</dbReference>
<dbReference type="PANTHER" id="PTHR30246">
    <property type="entry name" value="2-KETO-3-DEOXY-6-PHOSPHOGLUCONATE ALDOLASE"/>
    <property type="match status" value="1"/>
</dbReference>
<evidence type="ECO:0000313" key="10">
    <source>
        <dbReference type="Proteomes" id="UP000588068"/>
    </source>
</evidence>
<keyword evidence="10" id="KW-1185">Reference proteome</keyword>
<evidence type="ECO:0000256" key="4">
    <source>
        <dbReference type="ARBA" id="ARBA00011233"/>
    </source>
</evidence>
<dbReference type="EMBL" id="JACHHZ010000005">
    <property type="protein sequence ID" value="MBB6095078.1"/>
    <property type="molecule type" value="Genomic_DNA"/>
</dbReference>
<evidence type="ECO:0000256" key="1">
    <source>
        <dbReference type="ARBA" id="ARBA00000654"/>
    </source>
</evidence>
<dbReference type="AlphaFoldDB" id="A0A841HSS7"/>
<comment type="pathway">
    <text evidence="2">Carbohydrate acid metabolism; 2-dehydro-3-deoxy-D-gluconate degradation; D-glyceraldehyde 3-phosphate and pyruvate from 2-dehydro-3-deoxy-D-gluconate: step 2/2.</text>
</comment>
<evidence type="ECO:0000256" key="7">
    <source>
        <dbReference type="ARBA" id="ARBA00023270"/>
    </source>
</evidence>
<dbReference type="GO" id="GO:0008675">
    <property type="term" value="F:2-dehydro-3-deoxy-phosphogluconate aldolase activity"/>
    <property type="evidence" value="ECO:0007669"/>
    <property type="project" value="UniProtKB-EC"/>
</dbReference>
<dbReference type="InterPro" id="IPR031337">
    <property type="entry name" value="KDPG/KHG_AS_1"/>
</dbReference>
<dbReference type="Gene3D" id="3.20.20.70">
    <property type="entry name" value="Aldolase class I"/>
    <property type="match status" value="1"/>
</dbReference>
<evidence type="ECO:0000256" key="8">
    <source>
        <dbReference type="ARBA" id="ARBA00023277"/>
    </source>
</evidence>
<keyword evidence="8" id="KW-0119">Carbohydrate metabolism</keyword>
<gene>
    <name evidence="9" type="ORF">HNQ60_003968</name>
</gene>
<dbReference type="NCBIfam" id="NF004325">
    <property type="entry name" value="PRK05718.1"/>
    <property type="match status" value="1"/>
</dbReference>
<dbReference type="NCBIfam" id="TIGR01182">
    <property type="entry name" value="eda"/>
    <property type="match status" value="1"/>
</dbReference>
<accession>A0A841HSS7</accession>
<evidence type="ECO:0000256" key="6">
    <source>
        <dbReference type="ARBA" id="ARBA00023239"/>
    </source>
</evidence>